<organism evidence="4">
    <name type="scientific">Glycine max</name>
    <name type="common">Soybean</name>
    <name type="synonym">Glycine hispida</name>
    <dbReference type="NCBI Taxonomy" id="3847"/>
    <lineage>
        <taxon>Eukaryota</taxon>
        <taxon>Viridiplantae</taxon>
        <taxon>Streptophyta</taxon>
        <taxon>Embryophyta</taxon>
        <taxon>Tracheophyta</taxon>
        <taxon>Spermatophyta</taxon>
        <taxon>Magnoliopsida</taxon>
        <taxon>eudicotyledons</taxon>
        <taxon>Gunneridae</taxon>
        <taxon>Pentapetalae</taxon>
        <taxon>rosids</taxon>
        <taxon>fabids</taxon>
        <taxon>Fabales</taxon>
        <taxon>Fabaceae</taxon>
        <taxon>Papilionoideae</taxon>
        <taxon>50 kb inversion clade</taxon>
        <taxon>NPAAA clade</taxon>
        <taxon>indigoferoid/millettioid clade</taxon>
        <taxon>Phaseoleae</taxon>
        <taxon>Glycine</taxon>
        <taxon>Glycine subgen. Soja</taxon>
    </lineage>
</organism>
<evidence type="ECO:0000313" key="6">
    <source>
        <dbReference type="Proteomes" id="UP000008827"/>
    </source>
</evidence>
<reference evidence="4 5" key="1">
    <citation type="journal article" date="2010" name="Nature">
        <title>Genome sequence of the palaeopolyploid soybean.</title>
        <authorList>
            <person name="Schmutz J."/>
            <person name="Cannon S.B."/>
            <person name="Schlueter J."/>
            <person name="Ma J."/>
            <person name="Mitros T."/>
            <person name="Nelson W."/>
            <person name="Hyten D.L."/>
            <person name="Song Q."/>
            <person name="Thelen J.J."/>
            <person name="Cheng J."/>
            <person name="Xu D."/>
            <person name="Hellsten U."/>
            <person name="May G.D."/>
            <person name="Yu Y."/>
            <person name="Sakurai T."/>
            <person name="Umezawa T."/>
            <person name="Bhattacharyya M.K."/>
            <person name="Sandhu D."/>
            <person name="Valliyodan B."/>
            <person name="Lindquist E."/>
            <person name="Peto M."/>
            <person name="Grant D."/>
            <person name="Shu S."/>
            <person name="Goodstein D."/>
            <person name="Barry K."/>
            <person name="Futrell-Griggs M."/>
            <person name="Abernathy B."/>
            <person name="Du J."/>
            <person name="Tian Z."/>
            <person name="Zhu L."/>
            <person name="Gill N."/>
            <person name="Joshi T."/>
            <person name="Libault M."/>
            <person name="Sethuraman A."/>
            <person name="Zhang X.-C."/>
            <person name="Shinozaki K."/>
            <person name="Nguyen H.T."/>
            <person name="Wing R.A."/>
            <person name="Cregan P."/>
            <person name="Specht J."/>
            <person name="Grimwood J."/>
            <person name="Rokhsar D."/>
            <person name="Stacey G."/>
            <person name="Shoemaker R.C."/>
            <person name="Jackson S.A."/>
        </authorList>
    </citation>
    <scope>NUCLEOTIDE SEQUENCE</scope>
    <source>
        <strain evidence="5">cv. Williams 82</strain>
        <tissue evidence="4">Callus</tissue>
    </source>
</reference>
<dbReference type="SMR" id="A0A0R0KV87"/>
<dbReference type="SUPFAM" id="SSF53756">
    <property type="entry name" value="UDP-Glycosyltransferase/glycogen phosphorylase"/>
    <property type="match status" value="1"/>
</dbReference>
<dbReference type="EnsemblPlants" id="KRH70678">
    <property type="protein sequence ID" value="KRH70678"/>
    <property type="gene ID" value="GLYMA_02G104400"/>
</dbReference>
<reference evidence="4" key="3">
    <citation type="submission" date="2018-07" db="EMBL/GenBank/DDBJ databases">
        <title>WGS assembly of Glycine max.</title>
        <authorList>
            <person name="Schmutz J."/>
            <person name="Cannon S."/>
            <person name="Schlueter J."/>
            <person name="Ma J."/>
            <person name="Mitros T."/>
            <person name="Nelson W."/>
            <person name="Hyten D."/>
            <person name="Song Q."/>
            <person name="Thelen J."/>
            <person name="Cheng J."/>
            <person name="Xu D."/>
            <person name="Hellsten U."/>
            <person name="May G."/>
            <person name="Yu Y."/>
            <person name="Sakurai T."/>
            <person name="Umezawa T."/>
            <person name="Bhattacharyya M."/>
            <person name="Sandhu D."/>
            <person name="Valliyodan B."/>
            <person name="Lindquist E."/>
            <person name="Peto M."/>
            <person name="Grant D."/>
            <person name="Shu S."/>
            <person name="Goodstein D."/>
            <person name="Barry K."/>
            <person name="Futrell-Griggs M."/>
            <person name="Abernathy B."/>
            <person name="Du J."/>
            <person name="Tian Z."/>
            <person name="Zhu L."/>
            <person name="Gill N."/>
            <person name="Joshi T."/>
            <person name="Libault M."/>
            <person name="Sethuraman A."/>
            <person name="Zhang X."/>
            <person name="Shinozaki K."/>
            <person name="Nguyen H."/>
            <person name="Wing R."/>
            <person name="Cregan P."/>
            <person name="Specht J."/>
            <person name="Grimwood J."/>
            <person name="Rokhsar D."/>
            <person name="Stacey G."/>
            <person name="Shoemaker R."/>
            <person name="Jackson S."/>
        </authorList>
    </citation>
    <scope>NUCLEOTIDE SEQUENCE</scope>
    <source>
        <tissue evidence="4">Callus</tissue>
    </source>
</reference>
<dbReference type="InParanoid" id="A0A0R0KV87"/>
<dbReference type="CDD" id="cd03784">
    <property type="entry name" value="GT1_Gtf-like"/>
    <property type="match status" value="1"/>
</dbReference>
<dbReference type="Proteomes" id="UP000008827">
    <property type="component" value="Chromosome 2"/>
</dbReference>
<sequence length="397" mass="44916">MAPKIDSIKIELFFPFLEGGHQIPMIDAVRVFASHGAKSTILTTPSNSLFFHNSIMRIHRRGHQIPMIDATRVFASHGAKSTILATPSNSLHFQNSISRDQKTSLPVPIHTFSIDIPDANMPTVSPFIYSSALLEPHRHLVILHPPNCIIVDMFHCRAHEISDKLGIMSIVFNGHECFPCCITENIRNHVMLENLSSNSEPFVVPNLPHRIEITRNPSQFPDRMNHFDNSLNIVTNNFYDLELDYADYVKKGKKTFVGPVSLCNKSTVDKSITGRPLIINEQKCLNWLTSKKPNSVLYVSFGSIARLPPEHLKEISYGLEASEQSFIWVLFILEHVTIKGFMTHCGWNSYLESLCAGMPMIAWPISVEQFLNEKLITEVLKIGVQVGSREWLSWNSK</sequence>
<proteinExistence type="inferred from homology"/>
<protein>
    <recommendedName>
        <fullName evidence="7">Glycosyltransferase</fullName>
    </recommendedName>
</protein>
<dbReference type="Pfam" id="PF00201">
    <property type="entry name" value="UDPGT"/>
    <property type="match status" value="1"/>
</dbReference>
<evidence type="ECO:0000256" key="1">
    <source>
        <dbReference type="ARBA" id="ARBA00009995"/>
    </source>
</evidence>
<keyword evidence="3" id="KW-0808">Transferase</keyword>
<dbReference type="AlphaFoldDB" id="A0A0R0KV87"/>
<dbReference type="InterPro" id="IPR002213">
    <property type="entry name" value="UDP_glucos_trans"/>
</dbReference>
<evidence type="ECO:0000256" key="2">
    <source>
        <dbReference type="ARBA" id="ARBA00022676"/>
    </source>
</evidence>
<comment type="similarity">
    <text evidence="1">Belongs to the UDP-glycosyltransferase family.</text>
</comment>
<keyword evidence="6" id="KW-1185">Reference proteome</keyword>
<dbReference type="PANTHER" id="PTHR48047">
    <property type="entry name" value="GLYCOSYLTRANSFERASE"/>
    <property type="match status" value="1"/>
</dbReference>
<dbReference type="STRING" id="3847.A0A0R0KV87"/>
<evidence type="ECO:0000256" key="3">
    <source>
        <dbReference type="ARBA" id="ARBA00022679"/>
    </source>
</evidence>
<dbReference type="PANTHER" id="PTHR48047:SF81">
    <property type="entry name" value="GLYCOSYLTRANSFERASE"/>
    <property type="match status" value="1"/>
</dbReference>
<evidence type="ECO:0008006" key="7">
    <source>
        <dbReference type="Google" id="ProtNLM"/>
    </source>
</evidence>
<evidence type="ECO:0000313" key="5">
    <source>
        <dbReference type="EnsemblPlants" id="KRH70678"/>
    </source>
</evidence>
<dbReference type="EMBL" id="CM000835">
    <property type="protein sequence ID" value="KRH70678.1"/>
    <property type="molecule type" value="Genomic_DNA"/>
</dbReference>
<dbReference type="Gene3D" id="3.40.50.2000">
    <property type="entry name" value="Glycogen Phosphorylase B"/>
    <property type="match status" value="4"/>
</dbReference>
<keyword evidence="2" id="KW-0328">Glycosyltransferase</keyword>
<dbReference type="GO" id="GO:0035251">
    <property type="term" value="F:UDP-glucosyltransferase activity"/>
    <property type="evidence" value="ECO:0000318"/>
    <property type="project" value="GO_Central"/>
</dbReference>
<accession>A0A0R0KV87</accession>
<reference evidence="5" key="2">
    <citation type="submission" date="2018-02" db="UniProtKB">
        <authorList>
            <consortium name="EnsemblPlants"/>
        </authorList>
    </citation>
    <scope>IDENTIFICATION</scope>
    <source>
        <strain evidence="5">Williams 82</strain>
    </source>
</reference>
<dbReference type="Gramene" id="KRH70678">
    <property type="protein sequence ID" value="KRH70678"/>
    <property type="gene ID" value="GLYMA_02G104400"/>
</dbReference>
<evidence type="ECO:0000313" key="4">
    <source>
        <dbReference type="EMBL" id="KRH70678.1"/>
    </source>
</evidence>
<gene>
    <name evidence="4" type="ORF">GLYMA_02G104400</name>
</gene>
<name>A0A0R0KV87_SOYBN</name>